<proteinExistence type="predicted"/>
<dbReference type="NCBIfam" id="TIGR00254">
    <property type="entry name" value="GGDEF"/>
    <property type="match status" value="1"/>
</dbReference>
<dbReference type="Gene3D" id="3.30.70.270">
    <property type="match status" value="1"/>
</dbReference>
<dbReference type="PROSITE" id="PS50887">
    <property type="entry name" value="GGDEF"/>
    <property type="match status" value="1"/>
</dbReference>
<dbReference type="InterPro" id="IPR050469">
    <property type="entry name" value="Diguanylate_Cyclase"/>
</dbReference>
<dbReference type="RefSeq" id="WP_379887580.1">
    <property type="nucleotide sequence ID" value="NZ_JBHSDI010000015.1"/>
</dbReference>
<dbReference type="InterPro" id="IPR029787">
    <property type="entry name" value="Nucleotide_cyclase"/>
</dbReference>
<name>A0ABV8QJM3_9GAMM</name>
<comment type="catalytic activity">
    <reaction evidence="2">
        <text>2 GTP = 3',3'-c-di-GMP + 2 diphosphate</text>
        <dbReference type="Rhea" id="RHEA:24898"/>
        <dbReference type="ChEBI" id="CHEBI:33019"/>
        <dbReference type="ChEBI" id="CHEBI:37565"/>
        <dbReference type="ChEBI" id="CHEBI:58805"/>
        <dbReference type="EC" id="2.7.7.65"/>
    </reaction>
</comment>
<accession>A0ABV8QJM3</accession>
<dbReference type="PANTHER" id="PTHR45138:SF9">
    <property type="entry name" value="DIGUANYLATE CYCLASE DGCM-RELATED"/>
    <property type="match status" value="1"/>
</dbReference>
<dbReference type="SUPFAM" id="SSF55073">
    <property type="entry name" value="Nucleotide cyclase"/>
    <property type="match status" value="1"/>
</dbReference>
<protein>
    <recommendedName>
        <fullName evidence="1">diguanylate cyclase</fullName>
        <ecNumber evidence="1">2.7.7.65</ecNumber>
    </recommendedName>
</protein>
<evidence type="ECO:0000313" key="4">
    <source>
        <dbReference type="EMBL" id="MFC4259742.1"/>
    </source>
</evidence>
<keyword evidence="5" id="KW-1185">Reference proteome</keyword>
<dbReference type="GO" id="GO:0052621">
    <property type="term" value="F:diguanylate cyclase activity"/>
    <property type="evidence" value="ECO:0007669"/>
    <property type="project" value="UniProtKB-EC"/>
</dbReference>
<dbReference type="SMART" id="SM00267">
    <property type="entry name" value="GGDEF"/>
    <property type="match status" value="1"/>
</dbReference>
<dbReference type="EMBL" id="JBHSDI010000015">
    <property type="protein sequence ID" value="MFC4259742.1"/>
    <property type="molecule type" value="Genomic_DNA"/>
</dbReference>
<dbReference type="InterPro" id="IPR000160">
    <property type="entry name" value="GGDEF_dom"/>
</dbReference>
<dbReference type="PANTHER" id="PTHR45138">
    <property type="entry name" value="REGULATORY COMPONENTS OF SENSORY TRANSDUCTION SYSTEM"/>
    <property type="match status" value="1"/>
</dbReference>
<comment type="caution">
    <text evidence="4">The sequence shown here is derived from an EMBL/GenBank/DDBJ whole genome shotgun (WGS) entry which is preliminary data.</text>
</comment>
<evidence type="ECO:0000256" key="1">
    <source>
        <dbReference type="ARBA" id="ARBA00012528"/>
    </source>
</evidence>
<dbReference type="Proteomes" id="UP001595798">
    <property type="component" value="Unassembled WGS sequence"/>
</dbReference>
<dbReference type="Pfam" id="PF00990">
    <property type="entry name" value="GGDEF"/>
    <property type="match status" value="1"/>
</dbReference>
<dbReference type="EC" id="2.7.7.65" evidence="1"/>
<dbReference type="CDD" id="cd01949">
    <property type="entry name" value="GGDEF"/>
    <property type="match status" value="1"/>
</dbReference>
<keyword evidence="4" id="KW-0808">Transferase</keyword>
<organism evidence="4 5">
    <name type="scientific">Marinobacter lacisalsi</name>
    <dbReference type="NCBI Taxonomy" id="475979"/>
    <lineage>
        <taxon>Bacteria</taxon>
        <taxon>Pseudomonadati</taxon>
        <taxon>Pseudomonadota</taxon>
        <taxon>Gammaproteobacteria</taxon>
        <taxon>Pseudomonadales</taxon>
        <taxon>Marinobacteraceae</taxon>
        <taxon>Marinobacter</taxon>
    </lineage>
</organism>
<gene>
    <name evidence="4" type="ORF">ACFOZ5_11950</name>
</gene>
<reference evidence="5" key="1">
    <citation type="journal article" date="2019" name="Int. J. Syst. Evol. Microbiol.">
        <title>The Global Catalogue of Microorganisms (GCM) 10K type strain sequencing project: providing services to taxonomists for standard genome sequencing and annotation.</title>
        <authorList>
            <consortium name="The Broad Institute Genomics Platform"/>
            <consortium name="The Broad Institute Genome Sequencing Center for Infectious Disease"/>
            <person name="Wu L."/>
            <person name="Ma J."/>
        </authorList>
    </citation>
    <scope>NUCLEOTIDE SEQUENCE [LARGE SCALE GENOMIC DNA]</scope>
    <source>
        <strain evidence="5">CECT 7297</strain>
    </source>
</reference>
<evidence type="ECO:0000256" key="2">
    <source>
        <dbReference type="ARBA" id="ARBA00034247"/>
    </source>
</evidence>
<keyword evidence="4" id="KW-0548">Nucleotidyltransferase</keyword>
<evidence type="ECO:0000313" key="5">
    <source>
        <dbReference type="Proteomes" id="UP001595798"/>
    </source>
</evidence>
<dbReference type="Gene3D" id="3.30.450.20">
    <property type="entry name" value="PAS domain"/>
    <property type="match status" value="1"/>
</dbReference>
<evidence type="ECO:0000259" key="3">
    <source>
        <dbReference type="PROSITE" id="PS50887"/>
    </source>
</evidence>
<feature type="domain" description="GGDEF" evidence="3">
    <location>
        <begin position="175"/>
        <end position="307"/>
    </location>
</feature>
<sequence>MTKPSSPPSADLSYQAIATVLNSLDALVYVADMDTHELIFFNDYGRKAWGSPDAGKCWQVLQNDQGGPCSFCTNPQLVDEHGEPTGPLVWEFQNTANQRWYQCRDQAIRWIDGRLVRMEIATDITERKHMEQALTEAKSRAERLAYTDELTGLNNRRAFFALATQSIHQSIRAGDPVALIMFDLDHFKQVNDRWGHASGDTVLRGLAATALRTVRDADILARLGGEEFAVLLPATNLAQARYLAQRLQAAFSSQVFAVTDGAVSCTASFGITADAGPDIVLDALLKQADKALFRAKEAGRNQVASRH</sequence>
<dbReference type="InterPro" id="IPR043128">
    <property type="entry name" value="Rev_trsase/Diguanyl_cyclase"/>
</dbReference>